<protein>
    <submittedName>
        <fullName evidence="4">Glyco_tranf_GTA_type domain containing protein</fullName>
    </submittedName>
</protein>
<dbReference type="EMBL" id="LR797267">
    <property type="protein sequence ID" value="CAB4197300.1"/>
    <property type="molecule type" value="Genomic_DNA"/>
</dbReference>
<evidence type="ECO:0000313" key="2">
    <source>
        <dbReference type="EMBL" id="CAB4169948.1"/>
    </source>
</evidence>
<sequence>MKTFKPGIVICSRLNSERLPGKVLKLINGVPIIQHLINQLVPLKVPIIVAVPEKDFRHYVTTIKDQIGVAVMASKFASDPLTRTCEVAEILGFTHVIRITHDKIFVDVEVLDRAIKIARHETEGVEYIHSSTLTPGTGFEIIATPLLKRAAANHKNVEHITYAVRPISKLTLDLITDPQPFNLLIDFPEDLKLMETLFASLGNKATLKDVTLYLKRNPELIRINLPPLLTVYTCVHNGEKFINRAMNSVAHQGNFKRDMEYIIVDDFSTDRTTELVAKFAIGKSNVHWYRQPANAGLASSSNVALARARGRYILRLDADDFFVDDSALVNIIAFAEASQSEVVYPDNYFGEIGRVQRGNENHHVGGALFDKKALAFLRFKDGLRNHDSLEIFSRAKSKLKIGYYQKPLFLYTQRPDSMSKTNLDERARTKLEILAGGAL</sequence>
<dbReference type="GO" id="GO:0016758">
    <property type="term" value="F:hexosyltransferase activity"/>
    <property type="evidence" value="ECO:0007669"/>
    <property type="project" value="UniProtKB-ARBA"/>
</dbReference>
<evidence type="ECO:0000313" key="3">
    <source>
        <dbReference type="EMBL" id="CAB4197300.1"/>
    </source>
</evidence>
<dbReference type="Pfam" id="PF02348">
    <property type="entry name" value="CTP_transf_3"/>
    <property type="match status" value="1"/>
</dbReference>
<dbReference type="CDD" id="cd00761">
    <property type="entry name" value="Glyco_tranf_GTA_type"/>
    <property type="match status" value="1"/>
</dbReference>
<dbReference type="InterPro" id="IPR029044">
    <property type="entry name" value="Nucleotide-diphossugar_trans"/>
</dbReference>
<reference evidence="4" key="1">
    <citation type="submission" date="2020-05" db="EMBL/GenBank/DDBJ databases">
        <authorList>
            <person name="Chiriac C."/>
            <person name="Salcher M."/>
            <person name="Ghai R."/>
            <person name="Kavagutti S V."/>
        </authorList>
    </citation>
    <scope>NUCLEOTIDE SEQUENCE</scope>
</reference>
<dbReference type="InterPro" id="IPR003329">
    <property type="entry name" value="Cytidylyl_trans"/>
</dbReference>
<dbReference type="EMBL" id="LR796854">
    <property type="protein sequence ID" value="CAB4169948.1"/>
    <property type="molecule type" value="Genomic_DNA"/>
</dbReference>
<dbReference type="InterPro" id="IPR001173">
    <property type="entry name" value="Glyco_trans_2-like"/>
</dbReference>
<dbReference type="PANTHER" id="PTHR22916">
    <property type="entry name" value="GLYCOSYLTRANSFERASE"/>
    <property type="match status" value="1"/>
</dbReference>
<proteinExistence type="predicted"/>
<accession>A0A6J5SAF2</accession>
<dbReference type="Gene3D" id="3.90.550.10">
    <property type="entry name" value="Spore Coat Polysaccharide Biosynthesis Protein SpsA, Chain A"/>
    <property type="match status" value="2"/>
</dbReference>
<dbReference type="PANTHER" id="PTHR22916:SF3">
    <property type="entry name" value="UDP-GLCNAC:BETAGAL BETA-1,3-N-ACETYLGLUCOSAMINYLTRANSFERASE-LIKE PROTEIN 1"/>
    <property type="match status" value="1"/>
</dbReference>
<feature type="domain" description="Glycosyltransferase 2-like" evidence="1">
    <location>
        <begin position="230"/>
        <end position="374"/>
    </location>
</feature>
<evidence type="ECO:0000313" key="4">
    <source>
        <dbReference type="EMBL" id="CAB4210687.1"/>
    </source>
</evidence>
<dbReference type="EMBL" id="LR797363">
    <property type="protein sequence ID" value="CAB4210687.1"/>
    <property type="molecule type" value="Genomic_DNA"/>
</dbReference>
<dbReference type="Pfam" id="PF00535">
    <property type="entry name" value="Glycos_transf_2"/>
    <property type="match status" value="1"/>
</dbReference>
<gene>
    <name evidence="3" type="ORF">UFOVP1318_8</name>
    <name evidence="4" type="ORF">UFOVP1430_36</name>
    <name evidence="2" type="ORF">UFOVP903_38</name>
</gene>
<organism evidence="4">
    <name type="scientific">uncultured Caudovirales phage</name>
    <dbReference type="NCBI Taxonomy" id="2100421"/>
    <lineage>
        <taxon>Viruses</taxon>
        <taxon>Duplodnaviria</taxon>
        <taxon>Heunggongvirae</taxon>
        <taxon>Uroviricota</taxon>
        <taxon>Caudoviricetes</taxon>
        <taxon>Peduoviridae</taxon>
        <taxon>Maltschvirus</taxon>
        <taxon>Maltschvirus maltsch</taxon>
    </lineage>
</organism>
<dbReference type="SUPFAM" id="SSF53448">
    <property type="entry name" value="Nucleotide-diphospho-sugar transferases"/>
    <property type="match status" value="2"/>
</dbReference>
<evidence type="ECO:0000259" key="1">
    <source>
        <dbReference type="Pfam" id="PF00535"/>
    </source>
</evidence>
<name>A0A6J5SAF2_9CAUD</name>